<dbReference type="GO" id="GO:0046686">
    <property type="term" value="P:response to cadmium ion"/>
    <property type="evidence" value="ECO:0007669"/>
    <property type="project" value="UniProtKB-KW"/>
</dbReference>
<dbReference type="InterPro" id="IPR036388">
    <property type="entry name" value="WH-like_DNA-bd_sf"/>
</dbReference>
<feature type="domain" description="HTH arsR-type" evidence="5">
    <location>
        <begin position="28"/>
        <end position="122"/>
    </location>
</feature>
<dbReference type="PRINTS" id="PR00778">
    <property type="entry name" value="HTHARSR"/>
</dbReference>
<dbReference type="PANTHER" id="PTHR43132:SF6">
    <property type="entry name" value="HTH-TYPE TRANSCRIPTIONAL REPRESSOR CZRA"/>
    <property type="match status" value="1"/>
</dbReference>
<dbReference type="RefSeq" id="WP_013486562.1">
    <property type="nucleotide sequence ID" value="NC_014828.1"/>
</dbReference>
<dbReference type="InterPro" id="IPR051011">
    <property type="entry name" value="Metal_resp_trans_reg"/>
</dbReference>
<keyword evidence="7" id="KW-1185">Reference proteome</keyword>
<dbReference type="eggNOG" id="COG0640">
    <property type="taxonomic scope" value="Bacteria"/>
</dbReference>
<dbReference type="PROSITE" id="PS50987">
    <property type="entry name" value="HTH_ARSR_2"/>
    <property type="match status" value="1"/>
</dbReference>
<keyword evidence="2" id="KW-0238">DNA-binding</keyword>
<dbReference type="PROSITE" id="PS00846">
    <property type="entry name" value="HTH_ARSR_1"/>
    <property type="match status" value="1"/>
</dbReference>
<sequence>MAQEKDDGLCGVTVVHQDVVERVKNALDDDETFYYMSEFFHMFDDPTRLKIIGALIISEMCVCDIAAVTGMSQSVISHHLKILRQERVIQFRRQGKMAYYSLCDDHIGGIFYQGRIHVQEKEERR</sequence>
<gene>
    <name evidence="6" type="ordered locus">Ethha_2726</name>
</gene>
<evidence type="ECO:0000256" key="2">
    <source>
        <dbReference type="ARBA" id="ARBA00023125"/>
    </source>
</evidence>
<dbReference type="CDD" id="cd00090">
    <property type="entry name" value="HTH_ARSR"/>
    <property type="match status" value="1"/>
</dbReference>
<dbReference type="SUPFAM" id="SSF46785">
    <property type="entry name" value="Winged helix' DNA-binding domain"/>
    <property type="match status" value="1"/>
</dbReference>
<dbReference type="InterPro" id="IPR036390">
    <property type="entry name" value="WH_DNA-bd_sf"/>
</dbReference>
<name>E6U7U6_ETHHY</name>
<evidence type="ECO:0000256" key="4">
    <source>
        <dbReference type="ARBA" id="ARBA00043263"/>
    </source>
</evidence>
<dbReference type="GO" id="GO:0003677">
    <property type="term" value="F:DNA binding"/>
    <property type="evidence" value="ECO:0007669"/>
    <property type="project" value="UniProtKB-KW"/>
</dbReference>
<dbReference type="Proteomes" id="UP000001551">
    <property type="component" value="Chromosome"/>
</dbReference>
<keyword evidence="4" id="KW-0105">Cadmium resistance</keyword>
<dbReference type="InterPro" id="IPR011991">
    <property type="entry name" value="ArsR-like_HTH"/>
</dbReference>
<dbReference type="Pfam" id="PF01022">
    <property type="entry name" value="HTH_5"/>
    <property type="match status" value="1"/>
</dbReference>
<accession>E6U7U6</accession>
<dbReference type="HOGENOM" id="CLU_097806_7_3_9"/>
<dbReference type="KEGG" id="eha:Ethha_2726"/>
<evidence type="ECO:0000313" key="7">
    <source>
        <dbReference type="Proteomes" id="UP000001551"/>
    </source>
</evidence>
<dbReference type="GO" id="GO:0003700">
    <property type="term" value="F:DNA-binding transcription factor activity"/>
    <property type="evidence" value="ECO:0007669"/>
    <property type="project" value="InterPro"/>
</dbReference>
<dbReference type="PANTHER" id="PTHR43132">
    <property type="entry name" value="ARSENICAL RESISTANCE OPERON REPRESSOR ARSR-RELATED"/>
    <property type="match status" value="1"/>
</dbReference>
<protein>
    <submittedName>
        <fullName evidence="6">Transcriptional regulator, ArsR family</fullName>
    </submittedName>
</protein>
<organism evidence="6 7">
    <name type="scientific">Ethanoligenens harbinense (strain DSM 18485 / JCM 12961 / CGMCC 1.5033 / YUAN-3)</name>
    <dbReference type="NCBI Taxonomy" id="663278"/>
    <lineage>
        <taxon>Bacteria</taxon>
        <taxon>Bacillati</taxon>
        <taxon>Bacillota</taxon>
        <taxon>Clostridia</taxon>
        <taxon>Eubacteriales</taxon>
        <taxon>Oscillospiraceae</taxon>
        <taxon>Ethanoligenens</taxon>
    </lineage>
</organism>
<keyword evidence="3" id="KW-0804">Transcription</keyword>
<evidence type="ECO:0000313" key="6">
    <source>
        <dbReference type="EMBL" id="ADU28219.1"/>
    </source>
</evidence>
<proteinExistence type="predicted"/>
<dbReference type="NCBIfam" id="NF033788">
    <property type="entry name" value="HTH_metalloreg"/>
    <property type="match status" value="1"/>
</dbReference>
<keyword evidence="1" id="KW-0805">Transcription regulation</keyword>
<evidence type="ECO:0000256" key="1">
    <source>
        <dbReference type="ARBA" id="ARBA00023015"/>
    </source>
</evidence>
<dbReference type="EMBL" id="CP002400">
    <property type="protein sequence ID" value="ADU28219.1"/>
    <property type="molecule type" value="Genomic_DNA"/>
</dbReference>
<reference evidence="6 7" key="1">
    <citation type="submission" date="2010-12" db="EMBL/GenBank/DDBJ databases">
        <title>Complete sequence of Ethanoligenens harbinense YUAN-3.</title>
        <authorList>
            <person name="Lucas S."/>
            <person name="Copeland A."/>
            <person name="Lapidus A."/>
            <person name="Cheng J.-F."/>
            <person name="Bruce D."/>
            <person name="Goodwin L."/>
            <person name="Pitluck S."/>
            <person name="Chertkov O."/>
            <person name="Misra M."/>
            <person name="Detter J.C."/>
            <person name="Han C."/>
            <person name="Tapia R."/>
            <person name="Land M."/>
            <person name="Hauser L."/>
            <person name="Jeffries C."/>
            <person name="Kyrpides N."/>
            <person name="Ivanova N."/>
            <person name="Mikhailova N."/>
            <person name="Wang A."/>
            <person name="Mouttaki H."/>
            <person name="He Z."/>
            <person name="Zhou J."/>
            <person name="Hemme C.L."/>
            <person name="Woyke T."/>
        </authorList>
    </citation>
    <scope>NUCLEOTIDE SEQUENCE [LARGE SCALE GENOMIC DNA]</scope>
    <source>
        <strain evidence="7">DSM 18485 / JCM 12961 / CGMCC 1.5033 / YUAN-3</strain>
    </source>
</reference>
<dbReference type="AlphaFoldDB" id="E6U7U6"/>
<dbReference type="InterPro" id="IPR001845">
    <property type="entry name" value="HTH_ArsR_DNA-bd_dom"/>
</dbReference>
<evidence type="ECO:0000256" key="3">
    <source>
        <dbReference type="ARBA" id="ARBA00023163"/>
    </source>
</evidence>
<evidence type="ECO:0000259" key="5">
    <source>
        <dbReference type="PROSITE" id="PS50987"/>
    </source>
</evidence>
<dbReference type="Gene3D" id="1.10.10.10">
    <property type="entry name" value="Winged helix-like DNA-binding domain superfamily/Winged helix DNA-binding domain"/>
    <property type="match status" value="1"/>
</dbReference>
<dbReference type="SMART" id="SM00418">
    <property type="entry name" value="HTH_ARSR"/>
    <property type="match status" value="1"/>
</dbReference>
<dbReference type="STRING" id="663278.Ethha_2726"/>
<dbReference type="InterPro" id="IPR018334">
    <property type="entry name" value="ArsR_HTH"/>
</dbReference>